<feature type="transmembrane region" description="Helical" evidence="2">
    <location>
        <begin position="637"/>
        <end position="655"/>
    </location>
</feature>
<feature type="compositionally biased region" description="Pro residues" evidence="1">
    <location>
        <begin position="21"/>
        <end position="38"/>
    </location>
</feature>
<keyword evidence="2" id="KW-0812">Transmembrane</keyword>
<keyword evidence="2" id="KW-1133">Transmembrane helix</keyword>
<gene>
    <name evidence="3" type="ORF">BWQ96_01116</name>
</gene>
<comment type="caution">
    <text evidence="3">The sequence shown here is derived from an EMBL/GenBank/DDBJ whole genome shotgun (WGS) entry which is preliminary data.</text>
</comment>
<feature type="compositionally biased region" description="Pro residues" evidence="1">
    <location>
        <begin position="1"/>
        <end position="10"/>
    </location>
</feature>
<organism evidence="3 4">
    <name type="scientific">Gracilariopsis chorda</name>
    <dbReference type="NCBI Taxonomy" id="448386"/>
    <lineage>
        <taxon>Eukaryota</taxon>
        <taxon>Rhodophyta</taxon>
        <taxon>Florideophyceae</taxon>
        <taxon>Rhodymeniophycidae</taxon>
        <taxon>Gracilariales</taxon>
        <taxon>Gracilariaceae</taxon>
        <taxon>Gracilariopsis</taxon>
    </lineage>
</organism>
<feature type="transmembrane region" description="Helical" evidence="2">
    <location>
        <begin position="474"/>
        <end position="492"/>
    </location>
</feature>
<feature type="compositionally biased region" description="Pro residues" evidence="1">
    <location>
        <begin position="69"/>
        <end position="81"/>
    </location>
</feature>
<dbReference type="SUPFAM" id="SSF103481">
    <property type="entry name" value="Multidrug resistance efflux transporter EmrE"/>
    <property type="match status" value="1"/>
</dbReference>
<feature type="transmembrane region" description="Helical" evidence="2">
    <location>
        <begin position="608"/>
        <end position="630"/>
    </location>
</feature>
<feature type="transmembrane region" description="Helical" evidence="2">
    <location>
        <begin position="565"/>
        <end position="588"/>
    </location>
</feature>
<evidence type="ECO:0000256" key="2">
    <source>
        <dbReference type="SAM" id="Phobius"/>
    </source>
</evidence>
<dbReference type="InterPro" id="IPR037185">
    <property type="entry name" value="EmrE-like"/>
</dbReference>
<keyword evidence="4" id="KW-1185">Reference proteome</keyword>
<feature type="transmembrane region" description="Helical" evidence="2">
    <location>
        <begin position="661"/>
        <end position="681"/>
    </location>
</feature>
<sequence length="703" mass="75551">MPTDPQPIKSPPRQSSTARPPTQPLRPPSQPPPPPPHAIIPSSYGAISPFLTPQSSLTFAQHAQIHPSSYPPASPLTPNLPPTPLARVPSRPSLRPLLQIDFDQVAQELNRFQGASVTGQDLKNSIPATQGSFDVSSTAPTPRDSLTVSGTATPSVPMSVEVAHNDNASPYTTDQAMVLKIRAAEEALRSPDVSWSQLDSDVLPDTSKGYAMSFPVNPDPLPIDIRNGMDYQQQVDEESPLLDHQGINLASSVELPSDSAIIVQRHGDKHVVEDQEVVVSVPHAGSVGQNTGLLIPNFDSRDNLKEILMVVPPDQEESEAEPQRKLEETVSSTKEIARDTIDQISNMMPSLVDVESTVEVRGSTKNVTVAMNVKREVSLVGYLILAVALFSVASQGTAVKWLPSVDGMIAASWLMQCQTFLMVPFAVFQYLTLNEEERRQWNEPSTMRMILIASMSQVAWACGFFLAIDYTSLFHAWSLNNIHALTIVLIAVGSGMLRRKNARVVSSGELQGARIAIVGVILMQIPNLISLDVRSLCGDLIAATSSLGAIVFLNVCKELRQRIPLFLMMAPISALNSVTFSMASMAIGGTDFSVTDHGALGWMQTERLILGLYLGGVVGFLGTVCCIAALKYLPSVVVGSVQTMMPVVGTLVAVMMGTDRLPDVCTTLGGAALLYGVLVIADATRQSEVTVVLNDHIASDSAS</sequence>
<dbReference type="Proteomes" id="UP000247409">
    <property type="component" value="Unassembled WGS sequence"/>
</dbReference>
<dbReference type="EMBL" id="NBIV01000009">
    <property type="protein sequence ID" value="PXF48978.1"/>
    <property type="molecule type" value="Genomic_DNA"/>
</dbReference>
<protein>
    <recommendedName>
        <fullName evidence="5">EamA domain-containing protein</fullName>
    </recommendedName>
</protein>
<evidence type="ECO:0000256" key="1">
    <source>
        <dbReference type="SAM" id="MobiDB-lite"/>
    </source>
</evidence>
<evidence type="ECO:0000313" key="4">
    <source>
        <dbReference type="Proteomes" id="UP000247409"/>
    </source>
</evidence>
<proteinExistence type="predicted"/>
<feature type="region of interest" description="Disordered" evidence="1">
    <location>
        <begin position="62"/>
        <end position="81"/>
    </location>
</feature>
<feature type="region of interest" description="Disordered" evidence="1">
    <location>
        <begin position="1"/>
        <end position="47"/>
    </location>
</feature>
<evidence type="ECO:0000313" key="3">
    <source>
        <dbReference type="EMBL" id="PXF48978.1"/>
    </source>
</evidence>
<feature type="transmembrane region" description="Helical" evidence="2">
    <location>
        <begin position="379"/>
        <end position="402"/>
    </location>
</feature>
<feature type="transmembrane region" description="Helical" evidence="2">
    <location>
        <begin position="408"/>
        <end position="428"/>
    </location>
</feature>
<feature type="transmembrane region" description="Helical" evidence="2">
    <location>
        <begin position="449"/>
        <end position="468"/>
    </location>
</feature>
<reference evidence="3 4" key="1">
    <citation type="journal article" date="2018" name="Mol. Biol. Evol.">
        <title>Analysis of the draft genome of the red seaweed Gracilariopsis chorda provides insights into genome size evolution in Rhodophyta.</title>
        <authorList>
            <person name="Lee J."/>
            <person name="Yang E.C."/>
            <person name="Graf L."/>
            <person name="Yang J.H."/>
            <person name="Qiu H."/>
            <person name="Zel Zion U."/>
            <person name="Chan C.X."/>
            <person name="Stephens T.G."/>
            <person name="Weber A.P.M."/>
            <person name="Boo G.H."/>
            <person name="Boo S.M."/>
            <person name="Kim K.M."/>
            <person name="Shin Y."/>
            <person name="Jung M."/>
            <person name="Lee S.J."/>
            <person name="Yim H.S."/>
            <person name="Lee J.H."/>
            <person name="Bhattacharya D."/>
            <person name="Yoon H.S."/>
        </authorList>
    </citation>
    <scope>NUCLEOTIDE SEQUENCE [LARGE SCALE GENOMIC DNA]</scope>
    <source>
        <strain evidence="3 4">SKKU-2015</strain>
        <tissue evidence="3">Whole body</tissue>
    </source>
</reference>
<keyword evidence="2" id="KW-0472">Membrane</keyword>
<feature type="region of interest" description="Disordered" evidence="1">
    <location>
        <begin position="128"/>
        <end position="153"/>
    </location>
</feature>
<accession>A0A2V3J3J0</accession>
<dbReference type="OrthoDB" id="74158at2759"/>
<evidence type="ECO:0008006" key="5">
    <source>
        <dbReference type="Google" id="ProtNLM"/>
    </source>
</evidence>
<dbReference type="AlphaFoldDB" id="A0A2V3J3J0"/>
<name>A0A2V3J3J0_9FLOR</name>